<dbReference type="Pfam" id="PF02254">
    <property type="entry name" value="TrkA_N"/>
    <property type="match status" value="2"/>
</dbReference>
<dbReference type="InterPro" id="IPR036721">
    <property type="entry name" value="RCK_C_sf"/>
</dbReference>
<evidence type="ECO:0000259" key="7">
    <source>
        <dbReference type="PROSITE" id="PS51201"/>
    </source>
</evidence>
<protein>
    <recommendedName>
        <fullName evidence="1">Trk system potassium uptake protein TrkA</fullName>
    </recommendedName>
</protein>
<dbReference type="NCBIfam" id="NF007032">
    <property type="entry name" value="PRK09496.1-4"/>
    <property type="match status" value="1"/>
</dbReference>
<accession>A0A926IIP2</accession>
<dbReference type="Pfam" id="PF02080">
    <property type="entry name" value="TrkA_C"/>
    <property type="match status" value="2"/>
</dbReference>
<feature type="domain" description="RCK N-terminal" evidence="7">
    <location>
        <begin position="1"/>
        <end position="120"/>
    </location>
</feature>
<dbReference type="SUPFAM" id="SSF51735">
    <property type="entry name" value="NAD(P)-binding Rossmann-fold domains"/>
    <property type="match status" value="2"/>
</dbReference>
<dbReference type="NCBIfam" id="NF007039">
    <property type="entry name" value="PRK09496.3-2"/>
    <property type="match status" value="1"/>
</dbReference>
<evidence type="ECO:0000313" key="10">
    <source>
        <dbReference type="Proteomes" id="UP000601171"/>
    </source>
</evidence>
<evidence type="ECO:0000256" key="6">
    <source>
        <dbReference type="ARBA" id="ARBA00023065"/>
    </source>
</evidence>
<dbReference type="InterPro" id="IPR006036">
    <property type="entry name" value="K_uptake_TrkA"/>
</dbReference>
<dbReference type="InterPro" id="IPR050721">
    <property type="entry name" value="Trk_Ktr_HKT_K-transport"/>
</dbReference>
<dbReference type="EMBL" id="JACRTG010000008">
    <property type="protein sequence ID" value="MBC8587174.1"/>
    <property type="molecule type" value="Genomic_DNA"/>
</dbReference>
<comment type="caution">
    <text evidence="9">The sequence shown here is derived from an EMBL/GenBank/DDBJ whole genome shotgun (WGS) entry which is preliminary data.</text>
</comment>
<dbReference type="PANTHER" id="PTHR43833">
    <property type="entry name" value="POTASSIUM CHANNEL PROTEIN 2-RELATED-RELATED"/>
    <property type="match status" value="1"/>
</dbReference>
<evidence type="ECO:0000256" key="2">
    <source>
        <dbReference type="ARBA" id="ARBA00022448"/>
    </source>
</evidence>
<feature type="domain" description="RCK N-terminal" evidence="7">
    <location>
        <begin position="227"/>
        <end position="344"/>
    </location>
</feature>
<evidence type="ECO:0000259" key="8">
    <source>
        <dbReference type="PROSITE" id="PS51202"/>
    </source>
</evidence>
<feature type="domain" description="RCK C-terminal" evidence="8">
    <location>
        <begin position="139"/>
        <end position="220"/>
    </location>
</feature>
<evidence type="ECO:0000256" key="1">
    <source>
        <dbReference type="ARBA" id="ARBA00017378"/>
    </source>
</evidence>
<dbReference type="NCBIfam" id="NF007033">
    <property type="entry name" value="PRK09496.1-5"/>
    <property type="match status" value="1"/>
</dbReference>
<dbReference type="NCBIfam" id="NF007034">
    <property type="entry name" value="PRK09496.2-1"/>
    <property type="match status" value="1"/>
</dbReference>
<keyword evidence="4" id="KW-0630">Potassium</keyword>
<evidence type="ECO:0000256" key="5">
    <source>
        <dbReference type="ARBA" id="ARBA00023027"/>
    </source>
</evidence>
<name>A0A926IIP2_9FIRM</name>
<keyword evidence="6" id="KW-0406">Ion transport</keyword>
<reference evidence="9" key="1">
    <citation type="submission" date="2020-08" db="EMBL/GenBank/DDBJ databases">
        <title>Genome public.</title>
        <authorList>
            <person name="Liu C."/>
            <person name="Sun Q."/>
        </authorList>
    </citation>
    <scope>NUCLEOTIDE SEQUENCE</scope>
    <source>
        <strain evidence="9">BX21</strain>
    </source>
</reference>
<dbReference type="InterPro" id="IPR006037">
    <property type="entry name" value="RCK_C"/>
</dbReference>
<dbReference type="SUPFAM" id="SSF116726">
    <property type="entry name" value="TrkA C-terminal domain-like"/>
    <property type="match status" value="2"/>
</dbReference>
<keyword evidence="10" id="KW-1185">Reference proteome</keyword>
<dbReference type="PROSITE" id="PS51202">
    <property type="entry name" value="RCK_C"/>
    <property type="match status" value="2"/>
</dbReference>
<gene>
    <name evidence="9" type="primary">trkA</name>
    <name evidence="9" type="ORF">H8707_02805</name>
</gene>
<dbReference type="PANTHER" id="PTHR43833:SF5">
    <property type="entry name" value="TRK SYSTEM POTASSIUM UPTAKE PROTEIN TRKA"/>
    <property type="match status" value="1"/>
</dbReference>
<dbReference type="GO" id="GO:0015079">
    <property type="term" value="F:potassium ion transmembrane transporter activity"/>
    <property type="evidence" value="ECO:0007669"/>
    <property type="project" value="InterPro"/>
</dbReference>
<evidence type="ECO:0000313" key="9">
    <source>
        <dbReference type="EMBL" id="MBC8587174.1"/>
    </source>
</evidence>
<organism evidence="9 10">
    <name type="scientific">Paratissierella segnis</name>
    <dbReference type="NCBI Taxonomy" id="2763679"/>
    <lineage>
        <taxon>Bacteria</taxon>
        <taxon>Bacillati</taxon>
        <taxon>Bacillota</taxon>
        <taxon>Tissierellia</taxon>
        <taxon>Tissierellales</taxon>
        <taxon>Tissierellaceae</taxon>
        <taxon>Paratissierella</taxon>
    </lineage>
</organism>
<evidence type="ECO:0000256" key="4">
    <source>
        <dbReference type="ARBA" id="ARBA00022958"/>
    </source>
</evidence>
<evidence type="ECO:0000256" key="3">
    <source>
        <dbReference type="ARBA" id="ARBA00022538"/>
    </source>
</evidence>
<dbReference type="RefSeq" id="WP_262428646.1">
    <property type="nucleotide sequence ID" value="NZ_JACRTG010000008.1"/>
</dbReference>
<dbReference type="Gene3D" id="3.30.70.1450">
    <property type="entry name" value="Regulator of K+ conductance, C-terminal domain"/>
    <property type="match status" value="2"/>
</dbReference>
<keyword evidence="2" id="KW-0813">Transport</keyword>
<dbReference type="Proteomes" id="UP000601171">
    <property type="component" value="Unassembled WGS sequence"/>
</dbReference>
<dbReference type="NCBIfam" id="NF007031">
    <property type="entry name" value="PRK09496.1-2"/>
    <property type="match status" value="1"/>
</dbReference>
<dbReference type="InterPro" id="IPR003148">
    <property type="entry name" value="RCK_N"/>
</dbReference>
<proteinExistence type="predicted"/>
<feature type="domain" description="RCK C-terminal" evidence="8">
    <location>
        <begin position="364"/>
        <end position="445"/>
    </location>
</feature>
<sequence>MKVIIVGAGKLGIKLAESMVFENMDVTVMDTNAKILDRVNEHLDVLTVTANGIDIRALKEINISEYDLLVASTDSDETNTLICTLAKKLGCKQTIARIRNPEYMAQLDFIKTGLGIDHIINPDLATANSIEKYLLKSYGFSGDFANGKVQMVDFNIRSNEYFVGKKVMDLKGFENLLITAISRNGVIIIPSGSTEILEGDIIHIIGKSEEIEKINKLFKDDYRKKRVQNVMILGGGNIGYYLADKLSKSKIQVTLIEQDKKRCEELTEKLNDVLVIHGDGTDLPLLEEEHMGSMDAFIGTTGFDEENLLMALMAKQAGVGKAVAKISRPNYAKIVDRLNIDAAVNPVYITASYILKYIRGGKVVSVSLLLGGDGEVTEIIVDKDLPIINKPLRELNLPKGIIIGAIVRDGKVFVPKGDSVIKPKDRIVVFCLTEDLPSLKMFFTDNKGGILSELWNRTKGSRIHPNS</sequence>
<dbReference type="PROSITE" id="PS51201">
    <property type="entry name" value="RCK_N"/>
    <property type="match status" value="2"/>
</dbReference>
<dbReference type="GO" id="GO:0005886">
    <property type="term" value="C:plasma membrane"/>
    <property type="evidence" value="ECO:0007669"/>
    <property type="project" value="InterPro"/>
</dbReference>
<keyword evidence="3" id="KW-0633">Potassium transport</keyword>
<dbReference type="NCBIfam" id="NF007041">
    <property type="entry name" value="PRK09496.3-4"/>
    <property type="match status" value="1"/>
</dbReference>
<keyword evidence="5" id="KW-0520">NAD</keyword>
<dbReference type="AlphaFoldDB" id="A0A926IIP2"/>
<dbReference type="InterPro" id="IPR036291">
    <property type="entry name" value="NAD(P)-bd_dom_sf"/>
</dbReference>
<dbReference type="Gene3D" id="3.40.50.720">
    <property type="entry name" value="NAD(P)-binding Rossmann-like Domain"/>
    <property type="match status" value="2"/>
</dbReference>
<dbReference type="PRINTS" id="PR00335">
    <property type="entry name" value="KUPTAKETRKA"/>
</dbReference>